<comment type="caution">
    <text evidence="2">The sequence shown here is derived from an EMBL/GenBank/DDBJ whole genome shotgun (WGS) entry which is preliminary data.</text>
</comment>
<feature type="region of interest" description="Disordered" evidence="1">
    <location>
        <begin position="25"/>
        <end position="61"/>
    </location>
</feature>
<accession>A0A4C1SAZ5</accession>
<reference evidence="2 3" key="1">
    <citation type="journal article" date="2019" name="Commun. Biol.">
        <title>The bagworm genome reveals a unique fibroin gene that provides high tensile strength.</title>
        <authorList>
            <person name="Kono N."/>
            <person name="Nakamura H."/>
            <person name="Ohtoshi R."/>
            <person name="Tomita M."/>
            <person name="Numata K."/>
            <person name="Arakawa K."/>
        </authorList>
    </citation>
    <scope>NUCLEOTIDE SEQUENCE [LARGE SCALE GENOMIC DNA]</scope>
</reference>
<protein>
    <submittedName>
        <fullName evidence="2">Uncharacterized protein</fullName>
    </submittedName>
</protein>
<dbReference type="AlphaFoldDB" id="A0A4C1SAZ5"/>
<dbReference type="EMBL" id="BGZK01000002">
    <property type="protein sequence ID" value="GBO99274.1"/>
    <property type="molecule type" value="Genomic_DNA"/>
</dbReference>
<sequence length="83" mass="9447">MLNNSQYRPIKINTQIVCRATCRDKRAATRRGRHGLSRAARARGRADEPQTNPSHARFERSAYTSSLSAFFDHGRTPSRTEDD</sequence>
<proteinExistence type="predicted"/>
<evidence type="ECO:0000256" key="1">
    <source>
        <dbReference type="SAM" id="MobiDB-lite"/>
    </source>
</evidence>
<keyword evidence="3" id="KW-1185">Reference proteome</keyword>
<evidence type="ECO:0000313" key="3">
    <source>
        <dbReference type="Proteomes" id="UP000299102"/>
    </source>
</evidence>
<feature type="compositionally biased region" description="Basic residues" evidence="1">
    <location>
        <begin position="28"/>
        <end position="43"/>
    </location>
</feature>
<evidence type="ECO:0000313" key="2">
    <source>
        <dbReference type="EMBL" id="GBO99274.1"/>
    </source>
</evidence>
<name>A0A4C1SAZ5_EUMVA</name>
<gene>
    <name evidence="2" type="ORF">EVAR_539_1</name>
</gene>
<organism evidence="2 3">
    <name type="scientific">Eumeta variegata</name>
    <name type="common">Bagworm moth</name>
    <name type="synonym">Eumeta japonica</name>
    <dbReference type="NCBI Taxonomy" id="151549"/>
    <lineage>
        <taxon>Eukaryota</taxon>
        <taxon>Metazoa</taxon>
        <taxon>Ecdysozoa</taxon>
        <taxon>Arthropoda</taxon>
        <taxon>Hexapoda</taxon>
        <taxon>Insecta</taxon>
        <taxon>Pterygota</taxon>
        <taxon>Neoptera</taxon>
        <taxon>Endopterygota</taxon>
        <taxon>Lepidoptera</taxon>
        <taxon>Glossata</taxon>
        <taxon>Ditrysia</taxon>
        <taxon>Tineoidea</taxon>
        <taxon>Psychidae</taxon>
        <taxon>Oiketicinae</taxon>
        <taxon>Eumeta</taxon>
    </lineage>
</organism>
<dbReference type="Proteomes" id="UP000299102">
    <property type="component" value="Unassembled WGS sequence"/>
</dbReference>